<keyword evidence="2" id="KW-1185">Reference proteome</keyword>
<protein>
    <submittedName>
        <fullName evidence="1">Uncharacterized protein</fullName>
    </submittedName>
</protein>
<dbReference type="Proteomes" id="UP000466692">
    <property type="component" value="Unassembled WGS sequence"/>
</dbReference>
<organism evidence="1 2">
    <name type="scientific">Pontibacillus yanchengensis</name>
    <dbReference type="NCBI Taxonomy" id="462910"/>
    <lineage>
        <taxon>Bacteria</taxon>
        <taxon>Bacillati</taxon>
        <taxon>Bacillota</taxon>
        <taxon>Bacilli</taxon>
        <taxon>Bacillales</taxon>
        <taxon>Bacillaceae</taxon>
        <taxon>Pontibacillus</taxon>
    </lineage>
</organism>
<evidence type="ECO:0000313" key="2">
    <source>
        <dbReference type="Proteomes" id="UP000466692"/>
    </source>
</evidence>
<gene>
    <name evidence="1" type="ORF">GLW08_00715</name>
</gene>
<dbReference type="EMBL" id="WMEU01000001">
    <property type="protein sequence ID" value="MYL51850.1"/>
    <property type="molecule type" value="Genomic_DNA"/>
</dbReference>
<name>A0ACC7VCJ2_9BACI</name>
<reference evidence="1" key="1">
    <citation type="submission" date="2019-11" db="EMBL/GenBank/DDBJ databases">
        <title>Genome sequences of 17 halophilic strains isolated from different environments.</title>
        <authorList>
            <person name="Furrow R.E."/>
        </authorList>
    </citation>
    <scope>NUCLEOTIDE SEQUENCE</scope>
    <source>
        <strain evidence="1">22510_22_Filter</strain>
    </source>
</reference>
<accession>A0ACC7VCJ2</accession>
<proteinExistence type="predicted"/>
<evidence type="ECO:0000313" key="1">
    <source>
        <dbReference type="EMBL" id="MYL51850.1"/>
    </source>
</evidence>
<sequence length="190" mass="22171">MRNLLFLIIVLVLAFIGIFIGSVMNTNYKAIESNNSSDLYKGTPLTIAIIGDTPNVKEEQVTFHEIKLSEVINIPKNKYNAVFIMEEYLGEAAHKKYRDAYQSLEVPVFFVRSKASHMPFINMENQISYEKYEDRVNDTQDFITGLWYPKSKEEFKTFRFGYRVENDEFQRDNVQGVYSSVFKKIESTLQ</sequence>
<comment type="caution">
    <text evidence="1">The sequence shown here is derived from an EMBL/GenBank/DDBJ whole genome shotgun (WGS) entry which is preliminary data.</text>
</comment>